<accession>A0A4C1XME9</accession>
<feature type="region of interest" description="Disordered" evidence="1">
    <location>
        <begin position="16"/>
        <end position="68"/>
    </location>
</feature>
<proteinExistence type="predicted"/>
<sequence>MALIRAGGRLLARAATARGGGAGAGATAQKLSGSRSPNNGPPVSLNADSPRRARRVARAARRPLNSVS</sequence>
<evidence type="ECO:0000256" key="1">
    <source>
        <dbReference type="SAM" id="MobiDB-lite"/>
    </source>
</evidence>
<feature type="compositionally biased region" description="Polar residues" evidence="1">
    <location>
        <begin position="29"/>
        <end position="38"/>
    </location>
</feature>
<feature type="compositionally biased region" description="Basic residues" evidence="1">
    <location>
        <begin position="52"/>
        <end position="61"/>
    </location>
</feature>
<evidence type="ECO:0000313" key="2">
    <source>
        <dbReference type="EMBL" id="GBP64300.1"/>
    </source>
</evidence>
<organism evidence="2 3">
    <name type="scientific">Eumeta variegata</name>
    <name type="common">Bagworm moth</name>
    <name type="synonym">Eumeta japonica</name>
    <dbReference type="NCBI Taxonomy" id="151549"/>
    <lineage>
        <taxon>Eukaryota</taxon>
        <taxon>Metazoa</taxon>
        <taxon>Ecdysozoa</taxon>
        <taxon>Arthropoda</taxon>
        <taxon>Hexapoda</taxon>
        <taxon>Insecta</taxon>
        <taxon>Pterygota</taxon>
        <taxon>Neoptera</taxon>
        <taxon>Endopterygota</taxon>
        <taxon>Lepidoptera</taxon>
        <taxon>Glossata</taxon>
        <taxon>Ditrysia</taxon>
        <taxon>Tineoidea</taxon>
        <taxon>Psychidae</taxon>
        <taxon>Oiketicinae</taxon>
        <taxon>Eumeta</taxon>
    </lineage>
</organism>
<name>A0A4C1XME9_EUMVA</name>
<keyword evidence="3" id="KW-1185">Reference proteome</keyword>
<comment type="caution">
    <text evidence="2">The sequence shown here is derived from an EMBL/GenBank/DDBJ whole genome shotgun (WGS) entry which is preliminary data.</text>
</comment>
<protein>
    <submittedName>
        <fullName evidence="2">Uncharacterized protein</fullName>
    </submittedName>
</protein>
<gene>
    <name evidence="2" type="ORF">EVAR_88252_1</name>
</gene>
<dbReference type="AlphaFoldDB" id="A0A4C1XME9"/>
<dbReference type="EMBL" id="BGZK01000894">
    <property type="protein sequence ID" value="GBP64300.1"/>
    <property type="molecule type" value="Genomic_DNA"/>
</dbReference>
<reference evidence="2 3" key="1">
    <citation type="journal article" date="2019" name="Commun. Biol.">
        <title>The bagworm genome reveals a unique fibroin gene that provides high tensile strength.</title>
        <authorList>
            <person name="Kono N."/>
            <person name="Nakamura H."/>
            <person name="Ohtoshi R."/>
            <person name="Tomita M."/>
            <person name="Numata K."/>
            <person name="Arakawa K."/>
        </authorList>
    </citation>
    <scope>NUCLEOTIDE SEQUENCE [LARGE SCALE GENOMIC DNA]</scope>
</reference>
<evidence type="ECO:0000313" key="3">
    <source>
        <dbReference type="Proteomes" id="UP000299102"/>
    </source>
</evidence>
<dbReference type="Proteomes" id="UP000299102">
    <property type="component" value="Unassembled WGS sequence"/>
</dbReference>